<evidence type="ECO:0000259" key="3">
    <source>
        <dbReference type="PROSITE" id="PS50977"/>
    </source>
</evidence>
<dbReference type="PANTHER" id="PTHR30328">
    <property type="entry name" value="TRANSCRIPTIONAL REPRESSOR"/>
    <property type="match status" value="1"/>
</dbReference>
<proteinExistence type="predicted"/>
<keyword evidence="1 2" id="KW-0238">DNA-binding</keyword>
<dbReference type="InterPro" id="IPR009057">
    <property type="entry name" value="Homeodomain-like_sf"/>
</dbReference>
<feature type="domain" description="HTH tetR-type" evidence="3">
    <location>
        <begin position="10"/>
        <end position="70"/>
    </location>
</feature>
<protein>
    <submittedName>
        <fullName evidence="4">Transcriptional regulator BetI</fullName>
    </submittedName>
</protein>
<dbReference type="EMBL" id="QGQD01000060">
    <property type="protein sequence ID" value="TLD00065.1"/>
    <property type="molecule type" value="Genomic_DNA"/>
</dbReference>
<name>A0A4U8Q5E7_9FIRM</name>
<reference evidence="4 5" key="1">
    <citation type="journal article" date="2019" name="Anaerobe">
        <title>Detection of Robinsoniella peoriensis in multiple bone samples of a trauma patient.</title>
        <authorList>
            <person name="Schrottner P."/>
            <person name="Hartwich K."/>
            <person name="Bunk B."/>
            <person name="Schober I."/>
            <person name="Helbig S."/>
            <person name="Rudolph W.W."/>
            <person name="Gunzer F."/>
        </authorList>
    </citation>
    <scope>NUCLEOTIDE SEQUENCE [LARGE SCALE GENOMIC DNA]</scope>
    <source>
        <strain evidence="4 5">DSM 106044</strain>
    </source>
</reference>
<sequence>MPAKLSDLDTSRRNAILNAALKEFALRGFDNASTNVIAKEAGFSKALMFHYIGSKQELFLFVFDYFSELLNKEYYQLINYDELDLLKRLHQSYLLQIKLLKEYPWIFEFNKLSAVTNSSEINNELKERSSKKDADCYPTIFDTIDKSKFRPDLEIEKSKHIILWSCTGFANQMLEDIRNSEYSHLDYTAMEKALDDLFTELRHVFYKPEAYNPEAQMEV</sequence>
<gene>
    <name evidence="4" type="ORF">DSM106044_03155</name>
</gene>
<dbReference type="STRING" id="180332.GCA_000797495_03275"/>
<dbReference type="Gene3D" id="1.10.357.10">
    <property type="entry name" value="Tetracycline Repressor, domain 2"/>
    <property type="match status" value="1"/>
</dbReference>
<dbReference type="InterPro" id="IPR050109">
    <property type="entry name" value="HTH-type_TetR-like_transc_reg"/>
</dbReference>
<dbReference type="SUPFAM" id="SSF48498">
    <property type="entry name" value="Tetracyclin repressor-like, C-terminal domain"/>
    <property type="match status" value="1"/>
</dbReference>
<keyword evidence="5" id="KW-1185">Reference proteome</keyword>
<organism evidence="4 5">
    <name type="scientific">Robinsoniella peoriensis</name>
    <dbReference type="NCBI Taxonomy" id="180332"/>
    <lineage>
        <taxon>Bacteria</taxon>
        <taxon>Bacillati</taxon>
        <taxon>Bacillota</taxon>
        <taxon>Clostridia</taxon>
        <taxon>Lachnospirales</taxon>
        <taxon>Lachnospiraceae</taxon>
        <taxon>Robinsoniella</taxon>
    </lineage>
</organism>
<dbReference type="Gene3D" id="1.10.10.60">
    <property type="entry name" value="Homeodomain-like"/>
    <property type="match status" value="1"/>
</dbReference>
<evidence type="ECO:0000313" key="5">
    <source>
        <dbReference type="Proteomes" id="UP000306509"/>
    </source>
</evidence>
<dbReference type="InterPro" id="IPR036271">
    <property type="entry name" value="Tet_transcr_reg_TetR-rel_C_sf"/>
</dbReference>
<dbReference type="Pfam" id="PF00440">
    <property type="entry name" value="TetR_N"/>
    <property type="match status" value="1"/>
</dbReference>
<evidence type="ECO:0000313" key="4">
    <source>
        <dbReference type="EMBL" id="TLD00065.1"/>
    </source>
</evidence>
<dbReference type="AlphaFoldDB" id="A0A4U8Q5E7"/>
<dbReference type="PRINTS" id="PR00455">
    <property type="entry name" value="HTHTETR"/>
</dbReference>
<dbReference type="RefSeq" id="WP_044288894.1">
    <property type="nucleotide sequence ID" value="NZ_CABMJZ010000140.1"/>
</dbReference>
<dbReference type="PANTHER" id="PTHR30328:SF54">
    <property type="entry name" value="HTH-TYPE TRANSCRIPTIONAL REPRESSOR SCO4008"/>
    <property type="match status" value="1"/>
</dbReference>
<feature type="DNA-binding region" description="H-T-H motif" evidence="2">
    <location>
        <begin position="33"/>
        <end position="52"/>
    </location>
</feature>
<accession>A0A4U8Q5E7</accession>
<dbReference type="GO" id="GO:0003677">
    <property type="term" value="F:DNA binding"/>
    <property type="evidence" value="ECO:0007669"/>
    <property type="project" value="UniProtKB-UniRule"/>
</dbReference>
<evidence type="ECO:0000256" key="1">
    <source>
        <dbReference type="ARBA" id="ARBA00023125"/>
    </source>
</evidence>
<dbReference type="SUPFAM" id="SSF46689">
    <property type="entry name" value="Homeodomain-like"/>
    <property type="match status" value="1"/>
</dbReference>
<comment type="caution">
    <text evidence="4">The sequence shown here is derived from an EMBL/GenBank/DDBJ whole genome shotgun (WGS) entry which is preliminary data.</text>
</comment>
<dbReference type="InterPro" id="IPR001647">
    <property type="entry name" value="HTH_TetR"/>
</dbReference>
<evidence type="ECO:0000256" key="2">
    <source>
        <dbReference type="PROSITE-ProRule" id="PRU00335"/>
    </source>
</evidence>
<dbReference type="GO" id="GO:0006355">
    <property type="term" value="P:regulation of DNA-templated transcription"/>
    <property type="evidence" value="ECO:0007669"/>
    <property type="project" value="UniProtKB-ARBA"/>
</dbReference>
<dbReference type="Proteomes" id="UP000306509">
    <property type="component" value="Unassembled WGS sequence"/>
</dbReference>
<dbReference type="PROSITE" id="PS50977">
    <property type="entry name" value="HTH_TETR_2"/>
    <property type="match status" value="1"/>
</dbReference>